<evidence type="ECO:0000313" key="2">
    <source>
        <dbReference type="EMBL" id="KZZ95812.1"/>
    </source>
</evidence>
<keyword evidence="1" id="KW-0732">Signal</keyword>
<protein>
    <submittedName>
        <fullName evidence="2">Uncharacterized protein</fullName>
    </submittedName>
</protein>
<organism evidence="2 3">
    <name type="scientific">Beauveria brongniartii RCEF 3172</name>
    <dbReference type="NCBI Taxonomy" id="1081107"/>
    <lineage>
        <taxon>Eukaryota</taxon>
        <taxon>Fungi</taxon>
        <taxon>Dikarya</taxon>
        <taxon>Ascomycota</taxon>
        <taxon>Pezizomycotina</taxon>
        <taxon>Sordariomycetes</taxon>
        <taxon>Hypocreomycetidae</taxon>
        <taxon>Hypocreales</taxon>
        <taxon>Cordycipitaceae</taxon>
        <taxon>Beauveria</taxon>
        <taxon>Beauveria brongniartii</taxon>
    </lineage>
</organism>
<dbReference type="AlphaFoldDB" id="A0A162ILD7"/>
<proteinExistence type="predicted"/>
<name>A0A162ILD7_9HYPO</name>
<feature type="signal peptide" evidence="1">
    <location>
        <begin position="1"/>
        <end position="17"/>
    </location>
</feature>
<gene>
    <name evidence="2" type="ORF">BBO_09534</name>
</gene>
<evidence type="ECO:0000256" key="1">
    <source>
        <dbReference type="SAM" id="SignalP"/>
    </source>
</evidence>
<keyword evidence="3" id="KW-1185">Reference proteome</keyword>
<dbReference type="OrthoDB" id="5135284at2759"/>
<dbReference type="Proteomes" id="UP000076863">
    <property type="component" value="Unassembled WGS sequence"/>
</dbReference>
<sequence length="472" mass="52075">MKLSIRIVALLAGLAAGNPTKYDKRGTDQEAKALTEFCNKSGLKDGDISPVEDGFLAVCREQTGPHLSPPSFSDAIMFCKALGRAHHAHTIPDAQYPNIQTANMPGYSQIWCRGKFVDKGAQDRESSLVTLNQIVSAATSDEGEVDGEKLKTFLQALSRDATNTLVGMYNALEAAAPKSGTPLGGRPASVLEVWAVVYDFIMANIGDKGLFAAGTRAGDLLRTNPFYGKAGTRPSPFGISGEVSIDYDPKTHMCIPFKDETYWLWTVDVKKCVPFHDKNECDTSYAYDAKTDIGKELKGKCSSELERNQLPPKEKEDQLRKEEADCILPRWACGSSSTFRYCMDDSDPAKRACELIGATPNYGRAKTAAEKEKEKETRLQNEESECFYPRLACVGSQQKFLYCMDKDSREYTECKADFWGPSDRPEKSEECDKIRSFQDTNGPKYTVVCVGKGGEDTCQISGSDNGLTQCHW</sequence>
<reference evidence="2 3" key="1">
    <citation type="journal article" date="2016" name="Genome Biol. Evol.">
        <title>Divergent and convergent evolution of fungal pathogenicity.</title>
        <authorList>
            <person name="Shang Y."/>
            <person name="Xiao G."/>
            <person name="Zheng P."/>
            <person name="Cen K."/>
            <person name="Zhan S."/>
            <person name="Wang C."/>
        </authorList>
    </citation>
    <scope>NUCLEOTIDE SEQUENCE [LARGE SCALE GENOMIC DNA]</scope>
    <source>
        <strain evidence="2 3">RCEF 3172</strain>
    </source>
</reference>
<accession>A0A162ILD7</accession>
<feature type="chain" id="PRO_5007835462" evidence="1">
    <location>
        <begin position="18"/>
        <end position="472"/>
    </location>
</feature>
<evidence type="ECO:0000313" key="3">
    <source>
        <dbReference type="Proteomes" id="UP000076863"/>
    </source>
</evidence>
<comment type="caution">
    <text evidence="2">The sequence shown here is derived from an EMBL/GenBank/DDBJ whole genome shotgun (WGS) entry which is preliminary data.</text>
</comment>
<dbReference type="EMBL" id="AZHA01000116">
    <property type="protein sequence ID" value="KZZ95812.1"/>
    <property type="molecule type" value="Genomic_DNA"/>
</dbReference>